<name>A0ABT8V9Z8_9BACL</name>
<proteinExistence type="predicted"/>
<dbReference type="Gene3D" id="3.40.710.10">
    <property type="entry name" value="DD-peptidase/beta-lactamase superfamily"/>
    <property type="match status" value="1"/>
</dbReference>
<sequence>MRHSKEKTALIGGTVKRGFEGVREAFVRNFERLGETGAACAVYWRGEKVVDLWGGYADPGGRIPWEEHTLVPVFSSTKGFAALCAAVAHSRGWFGYDEPVTRYWPEFGKHGKERITIRQLLSHQAGLCALDGLELRRYADLDTANVAGRLAEMKPEWEPGSAHGYHTWTIGWFIGELLRRTDPRSRSLGRLLQEEICAPLQAEFYIGLPDEVPDSRLAKVRGIDSPLDLLFHLHEIPKALFAGFLNPRSLTSRSMVDRKRLVANANFNDRDMLSIEFPSGNGIGEARAMAQIYGEFATGGEKLGLAASTLKELCRPAEPPASGWFDRVNRVDLGYSLGLWKPIPERMFGSSLHAFGHPGAGGSFCFADPDLGMGYAYVLNRIGGYMDRNPRENAVRCAVYDCLKSSREEE</sequence>
<dbReference type="GO" id="GO:0016787">
    <property type="term" value="F:hydrolase activity"/>
    <property type="evidence" value="ECO:0007669"/>
    <property type="project" value="UniProtKB-KW"/>
</dbReference>
<accession>A0ABT8V9Z8</accession>
<reference evidence="2" key="1">
    <citation type="submission" date="2023-07" db="EMBL/GenBank/DDBJ databases">
        <authorList>
            <person name="Aktuganov G."/>
            <person name="Boyko T."/>
            <person name="Delegan Y."/>
            <person name="Galimzianova N."/>
            <person name="Gilvanova E."/>
            <person name="Korobov V."/>
            <person name="Kuzmina L."/>
            <person name="Melentiev A."/>
            <person name="Milman P."/>
            <person name="Ryabova A."/>
            <person name="Stupak E."/>
            <person name="Yasakov T."/>
            <person name="Zharikova N."/>
            <person name="Zhurenko E."/>
        </authorList>
    </citation>
    <scope>NUCLEOTIDE SEQUENCE</scope>
    <source>
        <strain evidence="2">IB-739</strain>
    </source>
</reference>
<protein>
    <submittedName>
        <fullName evidence="2">Serine hydrolase domain-containing protein</fullName>
        <ecNumber evidence="2">3.1.1.103</ecNumber>
    </submittedName>
</protein>
<gene>
    <name evidence="2" type="ORF">Q3C12_12370</name>
</gene>
<evidence type="ECO:0000313" key="3">
    <source>
        <dbReference type="Proteomes" id="UP001168883"/>
    </source>
</evidence>
<dbReference type="SUPFAM" id="SSF56601">
    <property type="entry name" value="beta-lactamase/transpeptidase-like"/>
    <property type="match status" value="1"/>
</dbReference>
<dbReference type="RefSeq" id="WP_302878485.1">
    <property type="nucleotide sequence ID" value="NZ_JAUMKJ010000013.1"/>
</dbReference>
<evidence type="ECO:0000259" key="1">
    <source>
        <dbReference type="Pfam" id="PF00144"/>
    </source>
</evidence>
<evidence type="ECO:0000313" key="2">
    <source>
        <dbReference type="EMBL" id="MDO3677798.1"/>
    </source>
</evidence>
<dbReference type="Pfam" id="PF00144">
    <property type="entry name" value="Beta-lactamase"/>
    <property type="match status" value="1"/>
</dbReference>
<dbReference type="EMBL" id="JAUMKJ010000013">
    <property type="protein sequence ID" value="MDO3677798.1"/>
    <property type="molecule type" value="Genomic_DNA"/>
</dbReference>
<feature type="domain" description="Beta-lactamase-related" evidence="1">
    <location>
        <begin position="28"/>
        <end position="396"/>
    </location>
</feature>
<dbReference type="PANTHER" id="PTHR43319">
    <property type="entry name" value="BETA-LACTAMASE-RELATED"/>
    <property type="match status" value="1"/>
</dbReference>
<dbReference type="PANTHER" id="PTHR43319:SF3">
    <property type="entry name" value="BETA-LACTAMASE-RELATED DOMAIN-CONTAINING PROTEIN"/>
    <property type="match status" value="1"/>
</dbReference>
<dbReference type="InterPro" id="IPR012338">
    <property type="entry name" value="Beta-lactam/transpept-like"/>
</dbReference>
<keyword evidence="2" id="KW-0378">Hydrolase</keyword>
<organism evidence="2 3">
    <name type="scientific">Paenibacillus ehimensis</name>
    <dbReference type="NCBI Taxonomy" id="79264"/>
    <lineage>
        <taxon>Bacteria</taxon>
        <taxon>Bacillati</taxon>
        <taxon>Bacillota</taxon>
        <taxon>Bacilli</taxon>
        <taxon>Bacillales</taxon>
        <taxon>Paenibacillaceae</taxon>
        <taxon>Paenibacillus</taxon>
    </lineage>
</organism>
<keyword evidence="3" id="KW-1185">Reference proteome</keyword>
<dbReference type="EC" id="3.1.1.103" evidence="2"/>
<dbReference type="Proteomes" id="UP001168883">
    <property type="component" value="Unassembled WGS sequence"/>
</dbReference>
<dbReference type="InterPro" id="IPR001466">
    <property type="entry name" value="Beta-lactam-related"/>
</dbReference>
<comment type="caution">
    <text evidence="2">The sequence shown here is derived from an EMBL/GenBank/DDBJ whole genome shotgun (WGS) entry which is preliminary data.</text>
</comment>
<dbReference type="InterPro" id="IPR052907">
    <property type="entry name" value="Beta-lactamase/esterase"/>
</dbReference>